<evidence type="ECO:0000313" key="2">
    <source>
        <dbReference type="EMBL" id="AFY03446.1"/>
    </source>
</evidence>
<keyword evidence="1" id="KW-0175">Coiled coil</keyword>
<dbReference type="STRING" id="1069642.Bdt_3773"/>
<dbReference type="RefSeq" id="WP_015092840.1">
    <property type="nucleotide sequence ID" value="NC_019567.1"/>
</dbReference>
<dbReference type="OrthoDB" id="5293424at2"/>
<reference evidence="2 3" key="1">
    <citation type="journal article" date="2012" name="BMC Genomics">
        <title>Genome analysis of a simultaneously predatory and prey-independent, novel Bdellovibrio bacteriovorus from the River Tiber, supports in silico predictions of both ancient and recent lateral gene transfer from diverse bacteria.</title>
        <authorList>
            <person name="Hobley L."/>
            <person name="Lerner T.R."/>
            <person name="Williams L.E."/>
            <person name="Lambert C."/>
            <person name="Till R."/>
            <person name="Milner D.S."/>
            <person name="Basford S.M."/>
            <person name="Capeness M.J."/>
            <person name="Fenton A.K."/>
            <person name="Atterbury R.J."/>
            <person name="Harris M.A."/>
            <person name="Sockett R.E."/>
        </authorList>
    </citation>
    <scope>NUCLEOTIDE SEQUENCE [LARGE SCALE GENOMIC DNA]</scope>
    <source>
        <strain evidence="2 3">Tiberius</strain>
    </source>
</reference>
<evidence type="ECO:0000256" key="1">
    <source>
        <dbReference type="SAM" id="Coils"/>
    </source>
</evidence>
<gene>
    <name evidence="2" type="ORF">Bdt_3773</name>
</gene>
<accession>K7YU95</accession>
<dbReference type="EMBL" id="CP002930">
    <property type="protein sequence ID" value="AFY03446.1"/>
    <property type="molecule type" value="Genomic_DNA"/>
</dbReference>
<protein>
    <submittedName>
        <fullName evidence="2">Uncharacterized protein</fullName>
    </submittedName>
</protein>
<feature type="coiled-coil region" evidence="1">
    <location>
        <begin position="84"/>
        <end position="118"/>
    </location>
</feature>
<sequence length="180" mass="20749">MFFAVFADVPRGTSVFMRLITLCILSLCLLACNKPDPHPELKDPIYTDYKSQLGATSAALESEKKGLEGFEKELAEVIPQTGQIKYAQKRVRESKEKIVRLEQEKQYLELKIEARRKESIRSYNKAFKKGETWPDPQEWASYQTEQRFRNAKKSWDVKERMKEVGLGEEKTPEPAAGGHH</sequence>
<dbReference type="HOGENOM" id="CLU_1500704_0_0_7"/>
<organism evidence="2 3">
    <name type="scientific">Bdellovibrio bacteriovorus str. Tiberius</name>
    <dbReference type="NCBI Taxonomy" id="1069642"/>
    <lineage>
        <taxon>Bacteria</taxon>
        <taxon>Pseudomonadati</taxon>
        <taxon>Bdellovibrionota</taxon>
        <taxon>Bdellovibrionia</taxon>
        <taxon>Bdellovibrionales</taxon>
        <taxon>Pseudobdellovibrionaceae</taxon>
        <taxon>Bdellovibrio</taxon>
    </lineage>
</organism>
<dbReference type="PATRIC" id="fig|1069642.3.peg.3731"/>
<name>K7YU95_BDEBC</name>
<dbReference type="AlphaFoldDB" id="K7YU95"/>
<dbReference type="KEGG" id="bbat:Bdt_3773"/>
<dbReference type="Proteomes" id="UP000010074">
    <property type="component" value="Chromosome"/>
</dbReference>
<evidence type="ECO:0000313" key="3">
    <source>
        <dbReference type="Proteomes" id="UP000010074"/>
    </source>
</evidence>
<proteinExistence type="predicted"/>